<accession>A0A549YJZ3</accession>
<dbReference type="GO" id="GO:0033214">
    <property type="term" value="P:siderophore-iron import into cell"/>
    <property type="evidence" value="ECO:0007669"/>
    <property type="project" value="TreeGrafter"/>
</dbReference>
<evidence type="ECO:0000256" key="1">
    <source>
        <dbReference type="ARBA" id="ARBA00004651"/>
    </source>
</evidence>
<dbReference type="InterPro" id="IPR037294">
    <property type="entry name" value="ABC_BtuC-like"/>
</dbReference>
<keyword evidence="6 8" id="KW-1133">Transmembrane helix</keyword>
<feature type="transmembrane region" description="Helical" evidence="8">
    <location>
        <begin position="312"/>
        <end position="329"/>
    </location>
</feature>
<dbReference type="GO" id="GO:0022857">
    <property type="term" value="F:transmembrane transporter activity"/>
    <property type="evidence" value="ECO:0007669"/>
    <property type="project" value="InterPro"/>
</dbReference>
<evidence type="ECO:0000256" key="5">
    <source>
        <dbReference type="ARBA" id="ARBA00022692"/>
    </source>
</evidence>
<dbReference type="CDD" id="cd06550">
    <property type="entry name" value="TM_ABC_iron-siderophores_like"/>
    <property type="match status" value="2"/>
</dbReference>
<keyword evidence="10" id="KW-1185">Reference proteome</keyword>
<reference evidence="9 10" key="1">
    <citation type="submission" date="2019-07" db="EMBL/GenBank/DDBJ databases">
        <title>Genomic analysis of Lentibacillus sp. NKC851-2.</title>
        <authorList>
            <person name="Oh Y.J."/>
        </authorList>
    </citation>
    <scope>NUCLEOTIDE SEQUENCE [LARGE SCALE GENOMIC DNA]</scope>
    <source>
        <strain evidence="9 10">NKC851-2</strain>
    </source>
</reference>
<keyword evidence="7 8" id="KW-0472">Membrane</keyword>
<feature type="transmembrane region" description="Helical" evidence="8">
    <location>
        <begin position="227"/>
        <end position="249"/>
    </location>
</feature>
<dbReference type="PANTHER" id="PTHR30472:SF37">
    <property type="entry name" value="FE(3+) DICITRATE TRANSPORT SYSTEM PERMEASE PROTEIN FECD-RELATED"/>
    <property type="match status" value="1"/>
</dbReference>
<evidence type="ECO:0000256" key="6">
    <source>
        <dbReference type="ARBA" id="ARBA00022989"/>
    </source>
</evidence>
<proteinExistence type="inferred from homology"/>
<feature type="transmembrane region" description="Helical" evidence="8">
    <location>
        <begin position="193"/>
        <end position="215"/>
    </location>
</feature>
<feature type="transmembrane region" description="Helical" evidence="8">
    <location>
        <begin position="406"/>
        <end position="426"/>
    </location>
</feature>
<keyword evidence="3" id="KW-0813">Transport</keyword>
<dbReference type="AlphaFoldDB" id="A0A549YJZ3"/>
<feature type="transmembrane region" description="Helical" evidence="8">
    <location>
        <begin position="123"/>
        <end position="140"/>
    </location>
</feature>
<feature type="transmembrane region" description="Helical" evidence="8">
    <location>
        <begin position="438"/>
        <end position="457"/>
    </location>
</feature>
<organism evidence="9 10">
    <name type="scientific">Lentibacillus cibarius</name>
    <dbReference type="NCBI Taxonomy" id="2583219"/>
    <lineage>
        <taxon>Bacteria</taxon>
        <taxon>Bacillati</taxon>
        <taxon>Bacillota</taxon>
        <taxon>Bacilli</taxon>
        <taxon>Bacillales</taxon>
        <taxon>Bacillaceae</taxon>
        <taxon>Lentibacillus</taxon>
    </lineage>
</organism>
<dbReference type="GO" id="GO:0005886">
    <property type="term" value="C:plasma membrane"/>
    <property type="evidence" value="ECO:0007669"/>
    <property type="project" value="UniProtKB-SubCell"/>
</dbReference>
<feature type="transmembrane region" description="Helical" evidence="8">
    <location>
        <begin position="491"/>
        <end position="511"/>
    </location>
</feature>
<dbReference type="Gene3D" id="1.10.3470.10">
    <property type="entry name" value="ABC transporter involved in vitamin B12 uptake, BtuC"/>
    <property type="match status" value="2"/>
</dbReference>
<feature type="transmembrane region" description="Helical" evidence="8">
    <location>
        <begin position="652"/>
        <end position="670"/>
    </location>
</feature>
<feature type="transmembrane region" description="Helical" evidence="8">
    <location>
        <begin position="281"/>
        <end position="300"/>
    </location>
</feature>
<keyword evidence="5 8" id="KW-0812">Transmembrane</keyword>
<dbReference type="Pfam" id="PF01032">
    <property type="entry name" value="FecCD"/>
    <property type="match status" value="2"/>
</dbReference>
<feature type="transmembrane region" description="Helical" evidence="8">
    <location>
        <begin position="580"/>
        <end position="612"/>
    </location>
</feature>
<evidence type="ECO:0000256" key="3">
    <source>
        <dbReference type="ARBA" id="ARBA00022448"/>
    </source>
</evidence>
<evidence type="ECO:0000256" key="2">
    <source>
        <dbReference type="ARBA" id="ARBA00007935"/>
    </source>
</evidence>
<comment type="subcellular location">
    <subcellularLocation>
        <location evidence="1">Cell membrane</location>
        <topology evidence="1">Multi-pass membrane protein</topology>
    </subcellularLocation>
</comment>
<evidence type="ECO:0000256" key="4">
    <source>
        <dbReference type="ARBA" id="ARBA00022475"/>
    </source>
</evidence>
<sequence>MNSRLRNFMTAVLTFGGGTALLCILVFIHINQGSVSISIGTVIDAIIAPEDNLAHHTVRMLRLPRAVLGIIAGGALAVSGTVLQTVTKNPLSSASTLGIHSGTYFAVVLSTVFFPVVMVGNGIIAAFVGGILTFLIVFVLSGGSKASPVRMVLAGMIVTFLFSSLTSVLQIFYENETAGLFLWGSGTLVQNDWNGVTFSLPIVAVGLLILLVMSFKMDTLTLGDDVAVALGQNVSLVKFISITAAVLLTSVTVSVAGPIGFVGLVAPHIIKLIGYRKHLPLIIASFIWGGNVLLLADVLARVIDPSFSELPVGAITALIGAPWLIYLVLRMKRSTYGDENTSVIAGKASVHAPLKAVIPILIFVIAVTVFVSLASGNYGFEPVLLWNTFFGDANDFMLGLVMDLRLPRALVALISGMVLAVSGLVFQGVLRNPLADPSVIGITSGAGVGALLTMYVFGVSAAWIPVGAMIGSLVFFIAVMVLAIRAQFQPTILALLGIGISAFGSAIIQILVVQADLGVASALTWLSGTTYARGWAELVRFLIWPVLILFPLLMIRIRVLDTLSLGDDTAKGLGLRVMSARFQLALIATLLAAFSVAAVGSIGFIGLIAPHLSRLLVGPANQRLLPVTMLVGGAMLVVADVLSRTLLAPSEIPSGILVAIIGAPYFLWLMRKRA</sequence>
<feature type="transmembrane region" description="Helical" evidence="8">
    <location>
        <begin position="12"/>
        <end position="30"/>
    </location>
</feature>
<dbReference type="FunFam" id="1.10.3470.10:FF:000001">
    <property type="entry name" value="Vitamin B12 ABC transporter permease BtuC"/>
    <property type="match status" value="1"/>
</dbReference>
<keyword evidence="4" id="KW-1003">Cell membrane</keyword>
<feature type="transmembrane region" description="Helical" evidence="8">
    <location>
        <begin position="541"/>
        <end position="560"/>
    </location>
</feature>
<feature type="transmembrane region" description="Helical" evidence="8">
    <location>
        <begin position="356"/>
        <end position="380"/>
    </location>
</feature>
<dbReference type="SUPFAM" id="SSF81345">
    <property type="entry name" value="ABC transporter involved in vitamin B12 uptake, BtuC"/>
    <property type="match status" value="2"/>
</dbReference>
<gene>
    <name evidence="9" type="ORF">FH966_11240</name>
</gene>
<feature type="transmembrane region" description="Helical" evidence="8">
    <location>
        <begin position="152"/>
        <end position="173"/>
    </location>
</feature>
<dbReference type="RefSeq" id="WP_142791184.1">
    <property type="nucleotide sequence ID" value="NZ_VJMZ01000001.1"/>
</dbReference>
<feature type="transmembrane region" description="Helical" evidence="8">
    <location>
        <begin position="66"/>
        <end position="85"/>
    </location>
</feature>
<dbReference type="InterPro" id="IPR000522">
    <property type="entry name" value="ABC_transptr_permease_BtuC"/>
</dbReference>
<dbReference type="PANTHER" id="PTHR30472">
    <property type="entry name" value="FERRIC ENTEROBACTIN TRANSPORT SYSTEM PERMEASE PROTEIN"/>
    <property type="match status" value="1"/>
</dbReference>
<dbReference type="EMBL" id="VJMZ01000001">
    <property type="protein sequence ID" value="TRM12207.1"/>
    <property type="molecule type" value="Genomic_DNA"/>
</dbReference>
<feature type="transmembrane region" description="Helical" evidence="8">
    <location>
        <begin position="255"/>
        <end position="274"/>
    </location>
</feature>
<evidence type="ECO:0000313" key="9">
    <source>
        <dbReference type="EMBL" id="TRM12207.1"/>
    </source>
</evidence>
<comment type="similarity">
    <text evidence="2">Belongs to the binding-protein-dependent transport system permease family. FecCD subfamily.</text>
</comment>
<evidence type="ECO:0000313" key="10">
    <source>
        <dbReference type="Proteomes" id="UP000319280"/>
    </source>
</evidence>
<comment type="caution">
    <text evidence="9">The sequence shown here is derived from an EMBL/GenBank/DDBJ whole genome shotgun (WGS) entry which is preliminary data.</text>
</comment>
<dbReference type="Proteomes" id="UP000319280">
    <property type="component" value="Unassembled WGS sequence"/>
</dbReference>
<protein>
    <submittedName>
        <fullName evidence="9">Iron ABC transporter permease</fullName>
    </submittedName>
</protein>
<name>A0A549YJZ3_9BACI</name>
<evidence type="ECO:0000256" key="7">
    <source>
        <dbReference type="ARBA" id="ARBA00023136"/>
    </source>
</evidence>
<feature type="transmembrane region" description="Helical" evidence="8">
    <location>
        <begin position="463"/>
        <end position="484"/>
    </location>
</feature>
<evidence type="ECO:0000256" key="8">
    <source>
        <dbReference type="SAM" id="Phobius"/>
    </source>
</evidence>
<feature type="transmembrane region" description="Helical" evidence="8">
    <location>
        <begin position="97"/>
        <end position="117"/>
    </location>
</feature>